<keyword evidence="1" id="KW-0732">Signal</keyword>
<gene>
    <name evidence="3" type="ORF">QBC42DRAFT_299169</name>
</gene>
<dbReference type="InterPro" id="IPR029226">
    <property type="entry name" value="Ecp2-like"/>
</dbReference>
<comment type="caution">
    <text evidence="3">The sequence shown here is derived from an EMBL/GenBank/DDBJ whole genome shotgun (WGS) entry which is preliminary data.</text>
</comment>
<organism evidence="3 4">
    <name type="scientific">Cladorrhinum samala</name>
    <dbReference type="NCBI Taxonomy" id="585594"/>
    <lineage>
        <taxon>Eukaryota</taxon>
        <taxon>Fungi</taxon>
        <taxon>Dikarya</taxon>
        <taxon>Ascomycota</taxon>
        <taxon>Pezizomycotina</taxon>
        <taxon>Sordariomycetes</taxon>
        <taxon>Sordariomycetidae</taxon>
        <taxon>Sordariales</taxon>
        <taxon>Podosporaceae</taxon>
        <taxon>Cladorrhinum</taxon>
    </lineage>
</organism>
<proteinExistence type="predicted"/>
<dbReference type="AlphaFoldDB" id="A0AAV9HK13"/>
<dbReference type="Pfam" id="PF14856">
    <property type="entry name" value="Hce2"/>
    <property type="match status" value="1"/>
</dbReference>
<protein>
    <submittedName>
        <fullName evidence="3">Necrosis-inducing factor-domain-containing protein</fullName>
    </submittedName>
</protein>
<feature type="chain" id="PRO_5043395700" evidence="1">
    <location>
        <begin position="20"/>
        <end position="165"/>
    </location>
</feature>
<reference evidence="3" key="1">
    <citation type="journal article" date="2023" name="Mol. Phylogenet. Evol.">
        <title>Genome-scale phylogeny and comparative genomics of the fungal order Sordariales.</title>
        <authorList>
            <person name="Hensen N."/>
            <person name="Bonometti L."/>
            <person name="Westerberg I."/>
            <person name="Brannstrom I.O."/>
            <person name="Guillou S."/>
            <person name="Cros-Aarteil S."/>
            <person name="Calhoun S."/>
            <person name="Haridas S."/>
            <person name="Kuo A."/>
            <person name="Mondo S."/>
            <person name="Pangilinan J."/>
            <person name="Riley R."/>
            <person name="LaButti K."/>
            <person name="Andreopoulos B."/>
            <person name="Lipzen A."/>
            <person name="Chen C."/>
            <person name="Yan M."/>
            <person name="Daum C."/>
            <person name="Ng V."/>
            <person name="Clum A."/>
            <person name="Steindorff A."/>
            <person name="Ohm R.A."/>
            <person name="Martin F."/>
            <person name="Silar P."/>
            <person name="Natvig D.O."/>
            <person name="Lalanne C."/>
            <person name="Gautier V."/>
            <person name="Ament-Velasquez S.L."/>
            <person name="Kruys A."/>
            <person name="Hutchinson M.I."/>
            <person name="Powell A.J."/>
            <person name="Barry K."/>
            <person name="Miller A.N."/>
            <person name="Grigoriev I.V."/>
            <person name="Debuchy R."/>
            <person name="Gladieux P."/>
            <person name="Hiltunen Thoren M."/>
            <person name="Johannesson H."/>
        </authorList>
    </citation>
    <scope>NUCLEOTIDE SEQUENCE</scope>
    <source>
        <strain evidence="3">PSN324</strain>
    </source>
</reference>
<evidence type="ECO:0000259" key="2">
    <source>
        <dbReference type="Pfam" id="PF14856"/>
    </source>
</evidence>
<name>A0AAV9HK13_9PEZI</name>
<evidence type="ECO:0000313" key="4">
    <source>
        <dbReference type="Proteomes" id="UP001321749"/>
    </source>
</evidence>
<evidence type="ECO:0000256" key="1">
    <source>
        <dbReference type="SAM" id="SignalP"/>
    </source>
</evidence>
<keyword evidence="4" id="KW-1185">Reference proteome</keyword>
<dbReference type="EMBL" id="MU865029">
    <property type="protein sequence ID" value="KAK4459727.1"/>
    <property type="molecule type" value="Genomic_DNA"/>
</dbReference>
<reference evidence="3" key="2">
    <citation type="submission" date="2023-06" db="EMBL/GenBank/DDBJ databases">
        <authorList>
            <consortium name="Lawrence Berkeley National Laboratory"/>
            <person name="Mondo S.J."/>
            <person name="Hensen N."/>
            <person name="Bonometti L."/>
            <person name="Westerberg I."/>
            <person name="Brannstrom I.O."/>
            <person name="Guillou S."/>
            <person name="Cros-Aarteil S."/>
            <person name="Calhoun S."/>
            <person name="Haridas S."/>
            <person name="Kuo A."/>
            <person name="Pangilinan J."/>
            <person name="Riley R."/>
            <person name="Labutti K."/>
            <person name="Andreopoulos B."/>
            <person name="Lipzen A."/>
            <person name="Chen C."/>
            <person name="Yanf M."/>
            <person name="Daum C."/>
            <person name="Ng V."/>
            <person name="Clum A."/>
            <person name="Steindorff A."/>
            <person name="Ohm R."/>
            <person name="Martin F."/>
            <person name="Silar P."/>
            <person name="Natvig D."/>
            <person name="Lalanne C."/>
            <person name="Gautier V."/>
            <person name="Ament-Velasquez S.L."/>
            <person name="Kruys A."/>
            <person name="Hutchinson M.I."/>
            <person name="Powell A.J."/>
            <person name="Barry K."/>
            <person name="Miller A.N."/>
            <person name="Grigoriev I.V."/>
            <person name="Debuchy R."/>
            <person name="Gladieux P."/>
            <person name="Thoren M.H."/>
            <person name="Johannesson H."/>
        </authorList>
    </citation>
    <scope>NUCLEOTIDE SEQUENCE</scope>
    <source>
        <strain evidence="3">PSN324</strain>
    </source>
</reference>
<feature type="signal peptide" evidence="1">
    <location>
        <begin position="1"/>
        <end position="19"/>
    </location>
</feature>
<dbReference type="Proteomes" id="UP001321749">
    <property type="component" value="Unassembled WGS sequence"/>
</dbReference>
<evidence type="ECO:0000313" key="3">
    <source>
        <dbReference type="EMBL" id="KAK4459727.1"/>
    </source>
</evidence>
<accession>A0AAV9HK13</accession>
<sequence length="165" mass="17135">MKLAAIAITFTTLLATSSAAPTSNPGPVSAAASESLTALKRANSCGASTFAVDTSSQAVVSHCQTILTVLQTSTFPSYNWPLDGNWKSMIAYDTCSFTARTTRNGRGQIGNEDVSDLLRDSVRNANRGGQVGARGVMSCGGVEVEWRVARATGNEGGTFIPGIGK</sequence>
<feature type="domain" description="Ecp2 effector protein-like" evidence="2">
    <location>
        <begin position="45"/>
        <end position="139"/>
    </location>
</feature>